<dbReference type="InterPro" id="IPR006148">
    <property type="entry name" value="Glc/Gal-6P_isomerase"/>
</dbReference>
<dbReference type="PANTHER" id="PTHR11054">
    <property type="entry name" value="6-PHOSPHOGLUCONOLACTONASE"/>
    <property type="match status" value="1"/>
</dbReference>
<dbReference type="GO" id="GO:0017057">
    <property type="term" value="F:6-phosphogluconolactonase activity"/>
    <property type="evidence" value="ECO:0007669"/>
    <property type="project" value="UniProtKB-UniRule"/>
</dbReference>
<evidence type="ECO:0000313" key="10">
    <source>
        <dbReference type="Proteomes" id="UP000005289"/>
    </source>
</evidence>
<gene>
    <name evidence="7" type="primary">pgl</name>
    <name evidence="9" type="ORF">THITH_13690</name>
</gene>
<name>W0DQJ5_9GAMM</name>
<proteinExistence type="inferred from homology"/>
<protein>
    <recommendedName>
        <fullName evidence="6 7">6-phosphogluconolactonase</fullName>
        <shortName evidence="7">6PGL</shortName>
        <ecNumber evidence="5 7">3.1.1.31</ecNumber>
    </recommendedName>
</protein>
<dbReference type="InterPro" id="IPR037171">
    <property type="entry name" value="NagB/RpiA_transferase-like"/>
</dbReference>
<accession>W0DQJ5</accession>
<evidence type="ECO:0000256" key="2">
    <source>
        <dbReference type="ARBA" id="ARBA00002681"/>
    </source>
</evidence>
<dbReference type="EMBL" id="CP007029">
    <property type="protein sequence ID" value="AHE99140.1"/>
    <property type="molecule type" value="Genomic_DNA"/>
</dbReference>
<dbReference type="AlphaFoldDB" id="W0DQJ5"/>
<feature type="domain" description="Glucosamine/galactosamine-6-phosphate isomerase" evidence="8">
    <location>
        <begin position="1"/>
        <end position="196"/>
    </location>
</feature>
<dbReference type="STRING" id="713585.THITH_13690"/>
<keyword evidence="7" id="KW-0378">Hydrolase</keyword>
<evidence type="ECO:0000256" key="4">
    <source>
        <dbReference type="ARBA" id="ARBA00010662"/>
    </source>
</evidence>
<comment type="pathway">
    <text evidence="3 7">Carbohydrate degradation; pentose phosphate pathway; D-ribulose 5-phosphate from D-glucose 6-phosphate (oxidative stage): step 2/3.</text>
</comment>
<dbReference type="EC" id="3.1.1.31" evidence="5 7"/>
<evidence type="ECO:0000256" key="7">
    <source>
        <dbReference type="RuleBase" id="RU365095"/>
    </source>
</evidence>
<reference evidence="9 10" key="1">
    <citation type="submission" date="2013-12" db="EMBL/GenBank/DDBJ databases">
        <authorList>
            <consortium name="DOE Joint Genome Institute"/>
            <person name="Muyzer G."/>
            <person name="Huntemann M."/>
            <person name="Han J."/>
            <person name="Chen A."/>
            <person name="Kyrpides N."/>
            <person name="Mavromatis K."/>
            <person name="Markowitz V."/>
            <person name="Palaniappan K."/>
            <person name="Ivanova N."/>
            <person name="Schaumberg A."/>
            <person name="Pati A."/>
            <person name="Liolios K."/>
            <person name="Nordberg H.P."/>
            <person name="Cantor M.N."/>
            <person name="Hua S.X."/>
            <person name="Woyke T."/>
        </authorList>
    </citation>
    <scope>NUCLEOTIDE SEQUENCE [LARGE SCALE GENOMIC DNA]</scope>
    <source>
        <strain evidence="9 10">ARh 1</strain>
    </source>
</reference>
<evidence type="ECO:0000256" key="5">
    <source>
        <dbReference type="ARBA" id="ARBA00013198"/>
    </source>
</evidence>
<dbReference type="KEGG" id="tti:THITH_13690"/>
<dbReference type="PANTHER" id="PTHR11054:SF0">
    <property type="entry name" value="6-PHOSPHOGLUCONOLACTONASE"/>
    <property type="match status" value="1"/>
</dbReference>
<dbReference type="GO" id="GO:0006098">
    <property type="term" value="P:pentose-phosphate shunt"/>
    <property type="evidence" value="ECO:0007669"/>
    <property type="project" value="UniProtKB-UniPathway"/>
</dbReference>
<dbReference type="SUPFAM" id="SSF100950">
    <property type="entry name" value="NagB/RpiA/CoA transferase-like"/>
    <property type="match status" value="1"/>
</dbReference>
<evidence type="ECO:0000256" key="1">
    <source>
        <dbReference type="ARBA" id="ARBA00000832"/>
    </source>
</evidence>
<organism evidence="9 10">
    <name type="scientific">Thioalkalivibrio paradoxus ARh 1</name>
    <dbReference type="NCBI Taxonomy" id="713585"/>
    <lineage>
        <taxon>Bacteria</taxon>
        <taxon>Pseudomonadati</taxon>
        <taxon>Pseudomonadota</taxon>
        <taxon>Gammaproteobacteria</taxon>
        <taxon>Chromatiales</taxon>
        <taxon>Ectothiorhodospiraceae</taxon>
        <taxon>Thioalkalivibrio</taxon>
    </lineage>
</organism>
<comment type="function">
    <text evidence="2 7">Hydrolysis of 6-phosphogluconolactone to 6-phosphogluconate.</text>
</comment>
<dbReference type="CDD" id="cd01400">
    <property type="entry name" value="6PGL"/>
    <property type="match status" value="1"/>
</dbReference>
<dbReference type="Proteomes" id="UP000005289">
    <property type="component" value="Chromosome"/>
</dbReference>
<evidence type="ECO:0000256" key="3">
    <source>
        <dbReference type="ARBA" id="ARBA00004961"/>
    </source>
</evidence>
<dbReference type="GO" id="GO:0005975">
    <property type="term" value="P:carbohydrate metabolic process"/>
    <property type="evidence" value="ECO:0007669"/>
    <property type="project" value="UniProtKB-UniRule"/>
</dbReference>
<dbReference type="Pfam" id="PF01182">
    <property type="entry name" value="Glucosamine_iso"/>
    <property type="match status" value="1"/>
</dbReference>
<comment type="similarity">
    <text evidence="4 7">Belongs to the glucosamine/galactosamine-6-phosphate isomerase family. 6-phosphogluconolactonase subfamily.</text>
</comment>
<evidence type="ECO:0000313" key="9">
    <source>
        <dbReference type="EMBL" id="AHE99140.1"/>
    </source>
</evidence>
<dbReference type="InterPro" id="IPR039104">
    <property type="entry name" value="6PGL"/>
</dbReference>
<evidence type="ECO:0000256" key="6">
    <source>
        <dbReference type="ARBA" id="ARBA00020337"/>
    </source>
</evidence>
<sequence>MALAGGNTPRRLYRLLAGPPYALSIPWDRVRLFLGDERWVPVDHPDSNARMVREALLAGLLEAPAFFPMPTDAEDPEQAARRYHECLVREVPSDAGNGVPRLDLVLLGMGDDGHTASLFPGTPVLDASEPVAAVFVPRLDSWRLSLTLPLLNAARHVLFLVTGADKAATLARVLGDGPRRTLPASLVRPADGELEWHVDREAAALLAGGPGV</sequence>
<evidence type="ECO:0000259" key="8">
    <source>
        <dbReference type="Pfam" id="PF01182"/>
    </source>
</evidence>
<dbReference type="NCBIfam" id="TIGR01198">
    <property type="entry name" value="pgl"/>
    <property type="match status" value="1"/>
</dbReference>
<dbReference type="Gene3D" id="3.40.50.1360">
    <property type="match status" value="1"/>
</dbReference>
<dbReference type="InterPro" id="IPR005900">
    <property type="entry name" value="6-phosphogluconolactonase_DevB"/>
</dbReference>
<comment type="catalytic activity">
    <reaction evidence="1 7">
        <text>6-phospho-D-glucono-1,5-lactone + H2O = 6-phospho-D-gluconate + H(+)</text>
        <dbReference type="Rhea" id="RHEA:12556"/>
        <dbReference type="ChEBI" id="CHEBI:15377"/>
        <dbReference type="ChEBI" id="CHEBI:15378"/>
        <dbReference type="ChEBI" id="CHEBI:57955"/>
        <dbReference type="ChEBI" id="CHEBI:58759"/>
        <dbReference type="EC" id="3.1.1.31"/>
    </reaction>
</comment>
<dbReference type="HOGENOM" id="CLU_053947_2_0_6"/>
<dbReference type="UniPathway" id="UPA00115">
    <property type="reaction ID" value="UER00409"/>
</dbReference>
<keyword evidence="10" id="KW-1185">Reference proteome</keyword>